<dbReference type="SUPFAM" id="SSF56112">
    <property type="entry name" value="Protein kinase-like (PK-like)"/>
    <property type="match status" value="1"/>
</dbReference>
<keyword evidence="1" id="KW-0547">Nucleotide-binding</keyword>
<accession>A0A9P7D3W8</accession>
<sequence length="915" mass="102154">MNPHARGSYSCFRQMPHSFVIAKFLPQRSATWTSYYGLEKAASLKSHPFLALRVSRTDIGMQDFDRQGRFLFAISPKKPTGVNDGCYFALGSSLDKEKKILCIEPPLRPGGCTLYVHTFPRLLEDTEFKLSPETVPHISHQLDESSYRTFCRSVMEVYETFVREKCAKDAQSSGGSDTVEDGWDSWSGESQREYLNRRPGYVFEYSEPQSFNLSAATVEPTSIHQDLLLYNQLAADYSWVGVTAAVKWAIQSRASFRAHGAQRNGHLVPGSSFVGNLPTFNENLKEHALTLWSTRIPFDGDPPVVDNTSRTEEAFNWDDEPCVDLDFIPDYVPPISAPSASVIAFDLFGTIIDRDGAVNEAMRLLSPTHPDRRQLSEVYLECELMRHRDNPDALYTDIVRHALGDVCTFLGAPLSGVLLQEAVQTILQPSLYADAEAAVRTLVDQGYTVVGLPIPDAHSFSLPQLPTGLTVDDQPAPLSDLFTQNSSMFSDLLERCRLACGTVERTQVLVVTSSRYRVMEPASVAGFPTILVQRPGCLESKVKLGTSDPTLAVGGLQTLQMQLQTSSGLHPSPVERTPSRVKEFRVCGMYQVTNSIGMGSFGNVSSAFHVLTGSEVAVKMEISGDAPTAPVVLPYEALVYNLLHGYPGVPSCKWSGMKGGAHFLVLERVGANLEQLRRVCRGELSLKTVVMLAVEMLDRIEFVHSRGLVLRDIKPENFAMGVWEKSDTVYLFDFGLAKLYIDPSTGTHIPFREGRVGLGTPRYASYNVHFGREQGRRDDLEAVGNVLLYLLHGRLPWQGIYAPSIEAKLLRIGEMKDGLPFRDLLARSPVEFTTFFDHCRGLKFDEKPNYTLLRQLFSQIMVREGWTENTRFDWEDASPRKGLLLPEEYKLDVRFTKDDVSTLQYVGPLYVPRAT</sequence>
<keyword evidence="3" id="KW-0808">Transferase</keyword>
<dbReference type="OrthoDB" id="3258886at2759"/>
<dbReference type="InterPro" id="IPR017441">
    <property type="entry name" value="Protein_kinase_ATP_BS"/>
</dbReference>
<organism evidence="3 4">
    <name type="scientific">Suillus placidus</name>
    <dbReference type="NCBI Taxonomy" id="48579"/>
    <lineage>
        <taxon>Eukaryota</taxon>
        <taxon>Fungi</taxon>
        <taxon>Dikarya</taxon>
        <taxon>Basidiomycota</taxon>
        <taxon>Agaricomycotina</taxon>
        <taxon>Agaricomycetes</taxon>
        <taxon>Agaricomycetidae</taxon>
        <taxon>Boletales</taxon>
        <taxon>Suillineae</taxon>
        <taxon>Suillaceae</taxon>
        <taxon>Suillus</taxon>
    </lineage>
</organism>
<evidence type="ECO:0000313" key="3">
    <source>
        <dbReference type="EMBL" id="KAG1779280.1"/>
    </source>
</evidence>
<dbReference type="PROSITE" id="PS50011">
    <property type="entry name" value="PROTEIN_KINASE_DOM"/>
    <property type="match status" value="1"/>
</dbReference>
<dbReference type="PANTHER" id="PTHR11909">
    <property type="entry name" value="CASEIN KINASE-RELATED"/>
    <property type="match status" value="1"/>
</dbReference>
<keyword evidence="1" id="KW-0067">ATP-binding</keyword>
<name>A0A9P7D3W8_9AGAM</name>
<proteinExistence type="predicted"/>
<feature type="domain" description="Protein kinase" evidence="2">
    <location>
        <begin position="590"/>
        <end position="862"/>
    </location>
</feature>
<dbReference type="InterPro" id="IPR036412">
    <property type="entry name" value="HAD-like_sf"/>
</dbReference>
<evidence type="ECO:0000256" key="1">
    <source>
        <dbReference type="PROSITE-ProRule" id="PRU10141"/>
    </source>
</evidence>
<dbReference type="InterPro" id="IPR000719">
    <property type="entry name" value="Prot_kinase_dom"/>
</dbReference>
<keyword evidence="4" id="KW-1185">Reference proteome</keyword>
<dbReference type="InterPro" id="IPR050235">
    <property type="entry name" value="CK1_Ser-Thr_kinase"/>
</dbReference>
<dbReference type="EMBL" id="JABBWD010000012">
    <property type="protein sequence ID" value="KAG1779280.1"/>
    <property type="molecule type" value="Genomic_DNA"/>
</dbReference>
<evidence type="ECO:0000259" key="2">
    <source>
        <dbReference type="PROSITE" id="PS50011"/>
    </source>
</evidence>
<dbReference type="GO" id="GO:0005524">
    <property type="term" value="F:ATP binding"/>
    <property type="evidence" value="ECO:0007669"/>
    <property type="project" value="UniProtKB-UniRule"/>
</dbReference>
<dbReference type="SUPFAM" id="SSF56784">
    <property type="entry name" value="HAD-like"/>
    <property type="match status" value="1"/>
</dbReference>
<dbReference type="Gene3D" id="3.40.50.1000">
    <property type="entry name" value="HAD superfamily/HAD-like"/>
    <property type="match status" value="1"/>
</dbReference>
<gene>
    <name evidence="3" type="ORF">EV702DRAFT_1186207</name>
</gene>
<dbReference type="SMART" id="SM00220">
    <property type="entry name" value="S_TKc"/>
    <property type="match status" value="1"/>
</dbReference>
<dbReference type="InterPro" id="IPR011009">
    <property type="entry name" value="Kinase-like_dom_sf"/>
</dbReference>
<dbReference type="PROSITE" id="PS00107">
    <property type="entry name" value="PROTEIN_KINASE_ATP"/>
    <property type="match status" value="1"/>
</dbReference>
<dbReference type="AlphaFoldDB" id="A0A9P7D3W8"/>
<dbReference type="Gene3D" id="1.10.510.10">
    <property type="entry name" value="Transferase(Phosphotransferase) domain 1"/>
    <property type="match status" value="1"/>
</dbReference>
<protein>
    <submittedName>
        <fullName evidence="3">Kinase-like domain-containing protein</fullName>
    </submittedName>
</protein>
<dbReference type="InterPro" id="IPR023214">
    <property type="entry name" value="HAD_sf"/>
</dbReference>
<dbReference type="Gene3D" id="1.10.150.750">
    <property type="match status" value="1"/>
</dbReference>
<comment type="caution">
    <text evidence="3">The sequence shown here is derived from an EMBL/GenBank/DDBJ whole genome shotgun (WGS) entry which is preliminary data.</text>
</comment>
<dbReference type="Pfam" id="PF00069">
    <property type="entry name" value="Pkinase"/>
    <property type="match status" value="1"/>
</dbReference>
<reference evidence="3" key="1">
    <citation type="journal article" date="2020" name="New Phytol.">
        <title>Comparative genomics reveals dynamic genome evolution in host specialist ectomycorrhizal fungi.</title>
        <authorList>
            <person name="Lofgren L.A."/>
            <person name="Nguyen N.H."/>
            <person name="Vilgalys R."/>
            <person name="Ruytinx J."/>
            <person name="Liao H.L."/>
            <person name="Branco S."/>
            <person name="Kuo A."/>
            <person name="LaButti K."/>
            <person name="Lipzen A."/>
            <person name="Andreopoulos W."/>
            <person name="Pangilinan J."/>
            <person name="Riley R."/>
            <person name="Hundley H."/>
            <person name="Na H."/>
            <person name="Barry K."/>
            <person name="Grigoriev I.V."/>
            <person name="Stajich J.E."/>
            <person name="Kennedy P.G."/>
        </authorList>
    </citation>
    <scope>NUCLEOTIDE SEQUENCE</scope>
    <source>
        <strain evidence="3">DOB743</strain>
    </source>
</reference>
<dbReference type="Proteomes" id="UP000714275">
    <property type="component" value="Unassembled WGS sequence"/>
</dbReference>
<feature type="binding site" evidence="1">
    <location>
        <position position="619"/>
    </location>
    <ligand>
        <name>ATP</name>
        <dbReference type="ChEBI" id="CHEBI:30616"/>
    </ligand>
</feature>
<dbReference type="GO" id="GO:0004672">
    <property type="term" value="F:protein kinase activity"/>
    <property type="evidence" value="ECO:0007669"/>
    <property type="project" value="InterPro"/>
</dbReference>
<evidence type="ECO:0000313" key="4">
    <source>
        <dbReference type="Proteomes" id="UP000714275"/>
    </source>
</evidence>
<keyword evidence="3" id="KW-0418">Kinase</keyword>
<dbReference type="CDD" id="cd14016">
    <property type="entry name" value="STKc_CK1"/>
    <property type="match status" value="1"/>
</dbReference>